<accession>A0A364RH75</accession>
<reference evidence="1 2" key="2">
    <citation type="submission" date="2018-07" db="EMBL/GenBank/DDBJ databases">
        <title>Pontibacter sp. 2b14 genomic sequence and assembly.</title>
        <authorList>
            <person name="Du Z.-J."/>
        </authorList>
    </citation>
    <scope>NUCLEOTIDE SEQUENCE [LARGE SCALE GENOMIC DNA]</scope>
    <source>
        <strain evidence="1 2">2b14</strain>
    </source>
</reference>
<dbReference type="AlphaFoldDB" id="A0A364RH75"/>
<name>A0A364RH75_9BACT</name>
<proteinExistence type="predicted"/>
<protein>
    <submittedName>
        <fullName evidence="1">Uncharacterized protein</fullName>
    </submittedName>
</protein>
<dbReference type="Proteomes" id="UP000251692">
    <property type="component" value="Unassembled WGS sequence"/>
</dbReference>
<evidence type="ECO:0000313" key="2">
    <source>
        <dbReference type="Proteomes" id="UP000251692"/>
    </source>
</evidence>
<keyword evidence="2" id="KW-1185">Reference proteome</keyword>
<gene>
    <name evidence="1" type="ORF">DP923_00870</name>
</gene>
<dbReference type="EMBL" id="QMDV01000001">
    <property type="protein sequence ID" value="RAU83659.1"/>
    <property type="molecule type" value="Genomic_DNA"/>
</dbReference>
<reference evidence="1 2" key="1">
    <citation type="submission" date="2018-06" db="EMBL/GenBank/DDBJ databases">
        <authorList>
            <person name="Liu Z.-W."/>
        </authorList>
    </citation>
    <scope>NUCLEOTIDE SEQUENCE [LARGE SCALE GENOMIC DNA]</scope>
    <source>
        <strain evidence="1 2">2b14</strain>
    </source>
</reference>
<sequence length="70" mass="7868">MDNSGQWCQFKSLCAVVVSSDQQLTFALPDLQSDFILQIPVKGVEAQKRIVNPDYSNIQITNPNEPIFLN</sequence>
<organism evidence="1 2">
    <name type="scientific">Pontibacter arcticus</name>
    <dbReference type="NCBI Taxonomy" id="2080288"/>
    <lineage>
        <taxon>Bacteria</taxon>
        <taxon>Pseudomonadati</taxon>
        <taxon>Bacteroidota</taxon>
        <taxon>Cytophagia</taxon>
        <taxon>Cytophagales</taxon>
        <taxon>Hymenobacteraceae</taxon>
        <taxon>Pontibacter</taxon>
    </lineage>
</organism>
<comment type="caution">
    <text evidence="1">The sequence shown here is derived from an EMBL/GenBank/DDBJ whole genome shotgun (WGS) entry which is preliminary data.</text>
</comment>
<evidence type="ECO:0000313" key="1">
    <source>
        <dbReference type="EMBL" id="RAU83659.1"/>
    </source>
</evidence>